<keyword evidence="2" id="KW-1185">Reference proteome</keyword>
<protein>
    <submittedName>
        <fullName evidence="1">Uncharacterized protein</fullName>
    </submittedName>
</protein>
<accession>A0ABX0UW56</accession>
<sequence length="106" mass="11349">MTRPLFASLADVHDGSAPISGPDTHLAFEAMRHPLERAVSLIGGVARKSTDSDARLEAIDVEMHLRLALARVERSAEILAGRYMADHDDGSDIARNAVIAADMEAA</sequence>
<comment type="caution">
    <text evidence="1">The sequence shown here is derived from an EMBL/GenBank/DDBJ whole genome shotgun (WGS) entry which is preliminary data.</text>
</comment>
<organism evidence="1 2">
    <name type="scientific">Pseudochelatococcus lubricantis</name>
    <dbReference type="NCBI Taxonomy" id="1538102"/>
    <lineage>
        <taxon>Bacteria</taxon>
        <taxon>Pseudomonadati</taxon>
        <taxon>Pseudomonadota</taxon>
        <taxon>Alphaproteobacteria</taxon>
        <taxon>Hyphomicrobiales</taxon>
        <taxon>Chelatococcaceae</taxon>
        <taxon>Pseudochelatococcus</taxon>
    </lineage>
</organism>
<dbReference type="EMBL" id="JAASQI010000002">
    <property type="protein sequence ID" value="NIJ57183.1"/>
    <property type="molecule type" value="Genomic_DNA"/>
</dbReference>
<name>A0ABX0UW56_9HYPH</name>
<gene>
    <name evidence="1" type="ORF">FHS82_001009</name>
</gene>
<dbReference type="RefSeq" id="WP_166949452.1">
    <property type="nucleotide sequence ID" value="NZ_JAASQI010000002.1"/>
</dbReference>
<dbReference type="Proteomes" id="UP001429580">
    <property type="component" value="Unassembled WGS sequence"/>
</dbReference>
<reference evidence="1 2" key="1">
    <citation type="submission" date="2020-03" db="EMBL/GenBank/DDBJ databases">
        <title>Genomic Encyclopedia of Type Strains, Phase IV (KMG-IV): sequencing the most valuable type-strain genomes for metagenomic binning, comparative biology and taxonomic classification.</title>
        <authorList>
            <person name="Goeker M."/>
        </authorList>
    </citation>
    <scope>NUCLEOTIDE SEQUENCE [LARGE SCALE GENOMIC DNA]</scope>
    <source>
        <strain evidence="1 2">DSM 103870</strain>
    </source>
</reference>
<proteinExistence type="predicted"/>
<evidence type="ECO:0000313" key="2">
    <source>
        <dbReference type="Proteomes" id="UP001429580"/>
    </source>
</evidence>
<evidence type="ECO:0000313" key="1">
    <source>
        <dbReference type="EMBL" id="NIJ57183.1"/>
    </source>
</evidence>